<evidence type="ECO:0000256" key="2">
    <source>
        <dbReference type="SAM" id="SignalP"/>
    </source>
</evidence>
<organism evidence="3 4">
    <name type="scientific">Methylocapsa palsarum</name>
    <dbReference type="NCBI Taxonomy" id="1612308"/>
    <lineage>
        <taxon>Bacteria</taxon>
        <taxon>Pseudomonadati</taxon>
        <taxon>Pseudomonadota</taxon>
        <taxon>Alphaproteobacteria</taxon>
        <taxon>Hyphomicrobiales</taxon>
        <taxon>Beijerinckiaceae</taxon>
        <taxon>Methylocapsa</taxon>
    </lineage>
</organism>
<keyword evidence="2" id="KW-0732">Signal</keyword>
<name>A0A1I3X120_9HYPH</name>
<feature type="compositionally biased region" description="Polar residues" evidence="1">
    <location>
        <begin position="140"/>
        <end position="150"/>
    </location>
</feature>
<reference evidence="3 4" key="1">
    <citation type="submission" date="2016-10" db="EMBL/GenBank/DDBJ databases">
        <authorList>
            <person name="de Groot N.N."/>
        </authorList>
    </citation>
    <scope>NUCLEOTIDE SEQUENCE [LARGE SCALE GENOMIC DNA]</scope>
    <source>
        <strain evidence="3 4">NE2</strain>
    </source>
</reference>
<protein>
    <submittedName>
        <fullName evidence="3">Uncharacterized protein</fullName>
    </submittedName>
</protein>
<dbReference type="Proteomes" id="UP000198755">
    <property type="component" value="Unassembled WGS sequence"/>
</dbReference>
<feature type="region of interest" description="Disordered" evidence="1">
    <location>
        <begin position="130"/>
        <end position="150"/>
    </location>
</feature>
<evidence type="ECO:0000256" key="1">
    <source>
        <dbReference type="SAM" id="MobiDB-lite"/>
    </source>
</evidence>
<evidence type="ECO:0000313" key="3">
    <source>
        <dbReference type="EMBL" id="SFK13472.1"/>
    </source>
</evidence>
<sequence length="150" mass="15720">MMITRKLLCVARKAAILAAFGAPLAVCGAAIALDCNEDIAKLTKKRQGVIDQLNHQSKGAKNQLDPIAACPKLRALVSAESELVAYLTKNKEWCSVPDEALANINASSAKSNSVANQACKVAAQMKKAQQQQSAGALNAPPSQKLPTGPL</sequence>
<dbReference type="STRING" id="1612308.SAMN05444581_102306"/>
<proteinExistence type="predicted"/>
<dbReference type="EMBL" id="FOSN01000002">
    <property type="protein sequence ID" value="SFK13472.1"/>
    <property type="molecule type" value="Genomic_DNA"/>
</dbReference>
<feature type="chain" id="PRO_5011453220" evidence="2">
    <location>
        <begin position="33"/>
        <end position="150"/>
    </location>
</feature>
<dbReference type="AlphaFoldDB" id="A0A1I3X120"/>
<evidence type="ECO:0000313" key="4">
    <source>
        <dbReference type="Proteomes" id="UP000198755"/>
    </source>
</evidence>
<accession>A0A1I3X120</accession>
<gene>
    <name evidence="3" type="ORF">SAMN05444581_102306</name>
</gene>
<feature type="signal peptide" evidence="2">
    <location>
        <begin position="1"/>
        <end position="32"/>
    </location>
</feature>
<keyword evidence="4" id="KW-1185">Reference proteome</keyword>